<keyword evidence="1" id="KW-1133">Transmembrane helix</keyword>
<feature type="transmembrane region" description="Helical" evidence="1">
    <location>
        <begin position="58"/>
        <end position="80"/>
    </location>
</feature>
<feature type="transmembrane region" description="Helical" evidence="1">
    <location>
        <begin position="256"/>
        <end position="272"/>
    </location>
</feature>
<proteinExistence type="predicted"/>
<sequence>MKQNAWLWYLAFVVAIGQYYFVSSVSSTPDADLYTAIGVSALVAVVAGMIIHRDSSRVGWALIAVSIALYLTGDAVLAGLQDDNAIVPFPSNADWIYLAMYPVLIAAVVIIRRSIVAEWTIADVLDGIAVGAAAFAVIGAIYMNELFGFDLFGVKAQIVGSAYPLLDVALIAVAAWFALGVSRVAPGLAMISIGPVLVGVGNAVFNVQNADFTFEAGGVADLCWLGFTSLLGAAALHPSARRRTDAPTVEHGSRTALHVAALGAIPVGHLVWGSRDDIRYTVAAAAVAIGIVGWRSLSRRSPAAAPSTAAVPANGV</sequence>
<feature type="transmembrane region" description="Helical" evidence="1">
    <location>
        <begin position="278"/>
        <end position="297"/>
    </location>
</feature>
<feature type="transmembrane region" description="Helical" evidence="1">
    <location>
        <begin position="95"/>
        <end position="112"/>
    </location>
</feature>
<keyword evidence="1" id="KW-0472">Membrane</keyword>
<feature type="transmembrane region" description="Helical" evidence="1">
    <location>
        <begin position="33"/>
        <end position="51"/>
    </location>
</feature>
<gene>
    <name evidence="2" type="ORF">YM304_22970</name>
</gene>
<feature type="transmembrane region" description="Helical" evidence="1">
    <location>
        <begin position="188"/>
        <end position="205"/>
    </location>
</feature>
<keyword evidence="1" id="KW-0812">Transmembrane</keyword>
<feature type="transmembrane region" description="Helical" evidence="1">
    <location>
        <begin position="124"/>
        <end position="142"/>
    </location>
</feature>
<dbReference type="AlphaFoldDB" id="A0A6C7E812"/>
<feature type="transmembrane region" description="Helical" evidence="1">
    <location>
        <begin position="5"/>
        <end position="21"/>
    </location>
</feature>
<feature type="transmembrane region" description="Helical" evidence="1">
    <location>
        <begin position="217"/>
        <end position="236"/>
    </location>
</feature>
<keyword evidence="3" id="KW-1185">Reference proteome</keyword>
<dbReference type="KEGG" id="aym:YM304_22970"/>
<dbReference type="Proteomes" id="UP000011863">
    <property type="component" value="Chromosome"/>
</dbReference>
<reference evidence="2 3" key="1">
    <citation type="journal article" date="2013" name="Int. J. Syst. Evol. Microbiol.">
        <title>Ilumatobacter nonamiense sp. nov. and Ilumatobacter coccineum sp. nov., isolated from seashore sand.</title>
        <authorList>
            <person name="Matsumoto A."/>
            <person name="Kasai H."/>
            <person name="Matsuo Y."/>
            <person name="Shizuri Y."/>
            <person name="Ichikawa N."/>
            <person name="Fujita N."/>
            <person name="Omura S."/>
            <person name="Takahashi Y."/>
        </authorList>
    </citation>
    <scope>NUCLEOTIDE SEQUENCE [LARGE SCALE GENOMIC DNA]</scope>
    <source>
        <strain evidence="3">NBRC 103263 / KCTC 29153 / YM16-304</strain>
    </source>
</reference>
<name>A0A6C7E812_ILUCY</name>
<organism evidence="2 3">
    <name type="scientific">Ilumatobacter coccineus (strain NBRC 103263 / KCTC 29153 / YM16-304)</name>
    <dbReference type="NCBI Taxonomy" id="1313172"/>
    <lineage>
        <taxon>Bacteria</taxon>
        <taxon>Bacillati</taxon>
        <taxon>Actinomycetota</taxon>
        <taxon>Acidimicrobiia</taxon>
        <taxon>Acidimicrobiales</taxon>
        <taxon>Ilumatobacteraceae</taxon>
        <taxon>Ilumatobacter</taxon>
    </lineage>
</organism>
<dbReference type="RefSeq" id="WP_015441858.1">
    <property type="nucleotide sequence ID" value="NC_020520.1"/>
</dbReference>
<protein>
    <submittedName>
        <fullName evidence="2">Uncharacterized protein</fullName>
    </submittedName>
</protein>
<evidence type="ECO:0000313" key="3">
    <source>
        <dbReference type="Proteomes" id="UP000011863"/>
    </source>
</evidence>
<accession>A0A6C7E812</accession>
<feature type="transmembrane region" description="Helical" evidence="1">
    <location>
        <begin position="162"/>
        <end position="181"/>
    </location>
</feature>
<evidence type="ECO:0000313" key="2">
    <source>
        <dbReference type="EMBL" id="BAN02611.1"/>
    </source>
</evidence>
<dbReference type="EMBL" id="AP012057">
    <property type="protein sequence ID" value="BAN02611.1"/>
    <property type="molecule type" value="Genomic_DNA"/>
</dbReference>
<evidence type="ECO:0000256" key="1">
    <source>
        <dbReference type="SAM" id="Phobius"/>
    </source>
</evidence>